<proteinExistence type="predicted"/>
<protein>
    <submittedName>
        <fullName evidence="4">KH_10 domain-containing protein</fullName>
    </submittedName>
</protein>
<accession>A0A183I2S2</accession>
<sequence>MKKSRLEGEKITTNDTLRNMVIIESGEYNLTNVYAMRHQLLRNHVLEDEPLIVTKDFDFFEKDFKALIARNNQIIVEVSFKIIKKKASPSVCSKNSQAKTPSLLYSQLNQNRPNLIFIFLSALPPVPVISSPVITNIAELLPQIHVPQEVLQSSENENIPTAVAVDSSSARQIEKINILQEQNTSDGVNMSVPQFLDLFKRNKNKSTVMIPTDDAEKSSSNIAIPQKMEYIRNIDKTVVGQNFNKHLERYNLDVATNNANYDLTSKTIPENLLKSKYLSEKSPVYTQLFTAVPQPQNLKNSGINVMKDQGNLSVIRMIYHDGKKLCKSAHVLESIKRHLTASFLLSKYSTTIAIASAMLQNSPSQWFQSSGIMTAIKSKSAQISKASSPEKIWQTKKNLPLKSSFTNENYIRDYHRGISTERGSDMPQEISARESKKASSDLRLSSLSNNHNTNSLYSISRNNPARNFSQYRLLHQSKDNTDDAYDYRKDRQSARIRDNTVWENSRHSSSLFHTHSNTREIFSKTYQGRVNQNSSRSGDMIRGGRTIKQSTNRSGGYYSTFSRFQSIWSLSAGHNEGRRYSNRAMTHFHLKRQFINGAQLKEGKDDQRDECLSRYQEEQHGRISDQFRKDITKGVDVLVLIDEVQKSQNEQSSRSVQQLNSPFRPALMMKELEKYIENDKTITKSYANTAKKNTTEDEKVQNKTL</sequence>
<dbReference type="STRING" id="387005.A0A183I2S2"/>
<dbReference type="WBParaSite" id="OFLC_0001404201-mRNA-1">
    <property type="protein sequence ID" value="OFLC_0001404201-mRNA-1"/>
    <property type="gene ID" value="OFLC_0001404201"/>
</dbReference>
<evidence type="ECO:0000313" key="3">
    <source>
        <dbReference type="Proteomes" id="UP000267606"/>
    </source>
</evidence>
<gene>
    <name evidence="2" type="ORF">OFLC_LOCUS14034</name>
</gene>
<feature type="region of interest" description="Disordered" evidence="1">
    <location>
        <begin position="417"/>
        <end position="456"/>
    </location>
</feature>
<reference evidence="2 3" key="2">
    <citation type="submission" date="2018-11" db="EMBL/GenBank/DDBJ databases">
        <authorList>
            <consortium name="Pathogen Informatics"/>
        </authorList>
    </citation>
    <scope>NUCLEOTIDE SEQUENCE [LARGE SCALE GENOMIC DNA]</scope>
</reference>
<dbReference type="AlphaFoldDB" id="A0A183I2S2"/>
<dbReference type="EMBL" id="UZAJ01040550">
    <property type="protein sequence ID" value="VDP15328.1"/>
    <property type="molecule type" value="Genomic_DNA"/>
</dbReference>
<evidence type="ECO:0000313" key="4">
    <source>
        <dbReference type="WBParaSite" id="OFLC_0001404201-mRNA-1"/>
    </source>
</evidence>
<dbReference type="Gene3D" id="3.30.310.270">
    <property type="match status" value="1"/>
</dbReference>
<organism evidence="4">
    <name type="scientific">Onchocerca flexuosa</name>
    <dbReference type="NCBI Taxonomy" id="387005"/>
    <lineage>
        <taxon>Eukaryota</taxon>
        <taxon>Metazoa</taxon>
        <taxon>Ecdysozoa</taxon>
        <taxon>Nematoda</taxon>
        <taxon>Chromadorea</taxon>
        <taxon>Rhabditida</taxon>
        <taxon>Spirurina</taxon>
        <taxon>Spiruromorpha</taxon>
        <taxon>Filarioidea</taxon>
        <taxon>Onchocercidae</taxon>
        <taxon>Onchocerca</taxon>
    </lineage>
</organism>
<evidence type="ECO:0000256" key="1">
    <source>
        <dbReference type="SAM" id="MobiDB-lite"/>
    </source>
</evidence>
<feature type="compositionally biased region" description="Basic and acidic residues" evidence="1">
    <location>
        <begin position="431"/>
        <end position="440"/>
    </location>
</feature>
<name>A0A183I2S2_9BILA</name>
<reference evidence="4" key="1">
    <citation type="submission" date="2016-06" db="UniProtKB">
        <authorList>
            <consortium name="WormBaseParasite"/>
        </authorList>
    </citation>
    <scope>IDENTIFICATION</scope>
</reference>
<evidence type="ECO:0000313" key="2">
    <source>
        <dbReference type="EMBL" id="VDP15328.1"/>
    </source>
</evidence>
<dbReference type="Proteomes" id="UP000267606">
    <property type="component" value="Unassembled WGS sequence"/>
</dbReference>
<feature type="compositionally biased region" description="Low complexity" evidence="1">
    <location>
        <begin position="441"/>
        <end position="456"/>
    </location>
</feature>
<keyword evidence="3" id="KW-1185">Reference proteome</keyword>